<dbReference type="Gene3D" id="3.30.505.10">
    <property type="entry name" value="SH2 domain"/>
    <property type="match status" value="1"/>
</dbReference>
<dbReference type="FunFam" id="2.30.30.40:FF:000072">
    <property type="entry name" value="Unconventional Myosin IB"/>
    <property type="match status" value="1"/>
</dbReference>
<dbReference type="PRINTS" id="PR00499">
    <property type="entry name" value="P67PHOX"/>
</dbReference>
<dbReference type="OrthoDB" id="10255964at2759"/>
<dbReference type="InterPro" id="IPR001452">
    <property type="entry name" value="SH3_domain"/>
</dbReference>
<evidence type="ECO:0000313" key="6">
    <source>
        <dbReference type="Proteomes" id="UP000678393"/>
    </source>
</evidence>
<keyword evidence="2" id="KW-0727">SH2 domain</keyword>
<dbReference type="Gene3D" id="2.30.30.40">
    <property type="entry name" value="SH3 Domains"/>
    <property type="match status" value="1"/>
</dbReference>
<dbReference type="EMBL" id="CAJHNH020000493">
    <property type="protein sequence ID" value="CAG5118055.1"/>
    <property type="molecule type" value="Genomic_DNA"/>
</dbReference>
<reference evidence="5" key="1">
    <citation type="submission" date="2021-04" db="EMBL/GenBank/DDBJ databases">
        <authorList>
            <consortium name="Molecular Ecology Group"/>
        </authorList>
    </citation>
    <scope>NUCLEOTIDE SEQUENCE</scope>
</reference>
<dbReference type="PROSITE" id="PS50002">
    <property type="entry name" value="SH3"/>
    <property type="match status" value="1"/>
</dbReference>
<dbReference type="InterPro" id="IPR036860">
    <property type="entry name" value="SH2_dom_sf"/>
</dbReference>
<dbReference type="InterPro" id="IPR036028">
    <property type="entry name" value="SH3-like_dom_sf"/>
</dbReference>
<dbReference type="SUPFAM" id="SSF50044">
    <property type="entry name" value="SH3-domain"/>
    <property type="match status" value="1"/>
</dbReference>
<name>A0A8S3YRK2_9EUPU</name>
<dbReference type="AlphaFoldDB" id="A0A8S3YRK2"/>
<dbReference type="Proteomes" id="UP000678393">
    <property type="component" value="Unassembled WGS sequence"/>
</dbReference>
<protein>
    <recommendedName>
        <fullName evidence="4">SH3 domain-containing protein</fullName>
    </recommendedName>
</protein>
<evidence type="ECO:0000256" key="3">
    <source>
        <dbReference type="PROSITE-ProRule" id="PRU00192"/>
    </source>
</evidence>
<organism evidence="5 6">
    <name type="scientific">Candidula unifasciata</name>
    <dbReference type="NCBI Taxonomy" id="100452"/>
    <lineage>
        <taxon>Eukaryota</taxon>
        <taxon>Metazoa</taxon>
        <taxon>Spiralia</taxon>
        <taxon>Lophotrochozoa</taxon>
        <taxon>Mollusca</taxon>
        <taxon>Gastropoda</taxon>
        <taxon>Heterobranchia</taxon>
        <taxon>Euthyneura</taxon>
        <taxon>Panpulmonata</taxon>
        <taxon>Eupulmonata</taxon>
        <taxon>Stylommatophora</taxon>
        <taxon>Helicina</taxon>
        <taxon>Helicoidea</taxon>
        <taxon>Geomitridae</taxon>
        <taxon>Candidula</taxon>
    </lineage>
</organism>
<dbReference type="Pfam" id="PF00017">
    <property type="entry name" value="SH2"/>
    <property type="match status" value="1"/>
</dbReference>
<proteinExistence type="predicted"/>
<dbReference type="PANTHER" id="PTHR46037">
    <property type="entry name" value="PROTEIN ENHANCER OF SEVENLESS 2B"/>
    <property type="match status" value="1"/>
</dbReference>
<keyword evidence="6" id="KW-1185">Reference proteome</keyword>
<evidence type="ECO:0000256" key="2">
    <source>
        <dbReference type="ARBA" id="ARBA00022999"/>
    </source>
</evidence>
<comment type="caution">
    <text evidence="5">The sequence shown here is derived from an EMBL/GenBank/DDBJ whole genome shotgun (WGS) entry which is preliminary data.</text>
</comment>
<dbReference type="PRINTS" id="PR00452">
    <property type="entry name" value="SH3DOMAIN"/>
</dbReference>
<dbReference type="InterPro" id="IPR000980">
    <property type="entry name" value="SH2"/>
</dbReference>
<dbReference type="SUPFAM" id="SSF55550">
    <property type="entry name" value="SH2 domain"/>
    <property type="match status" value="1"/>
</dbReference>
<sequence length="112" mass="13272">HEDTVQHFKILTDSNNKFYIWPNSVFFSINQLVEKYHTENVSGDPKKVIHLRDTRQEKYEALYDFTPANAEEVELKKGDIILLIAKSDPNWWEGEVRGKKGFFPKNYVRELK</sequence>
<keyword evidence="1 3" id="KW-0728">SH3 domain</keyword>
<dbReference type="InterPro" id="IPR043539">
    <property type="entry name" value="Grb2-like"/>
</dbReference>
<accession>A0A8S3YRK2</accession>
<evidence type="ECO:0000256" key="1">
    <source>
        <dbReference type="ARBA" id="ARBA00022443"/>
    </source>
</evidence>
<dbReference type="Pfam" id="PF00018">
    <property type="entry name" value="SH3_1"/>
    <property type="match status" value="1"/>
</dbReference>
<gene>
    <name evidence="5" type="ORF">CUNI_LOCUS3613</name>
</gene>
<feature type="domain" description="SH3" evidence="4">
    <location>
        <begin position="54"/>
        <end position="112"/>
    </location>
</feature>
<dbReference type="SMART" id="SM00326">
    <property type="entry name" value="SH3"/>
    <property type="match status" value="1"/>
</dbReference>
<evidence type="ECO:0000259" key="4">
    <source>
        <dbReference type="PROSITE" id="PS50002"/>
    </source>
</evidence>
<evidence type="ECO:0000313" key="5">
    <source>
        <dbReference type="EMBL" id="CAG5118055.1"/>
    </source>
</evidence>
<feature type="non-terminal residue" evidence="5">
    <location>
        <position position="1"/>
    </location>
</feature>